<evidence type="ECO:0000313" key="2">
    <source>
        <dbReference type="Proteomes" id="UP000054709"/>
    </source>
</evidence>
<reference evidence="1 2" key="1">
    <citation type="journal article" date="2015" name="Int. Biodeterior. Biodegradation">
        <title>Physiological and genetic screening methods for the isolation of methyl tert-butyl ether-degrading bacteria for bioremediation purposes.</title>
        <authorList>
            <person name="Guisado I.M."/>
            <person name="Purswani J."/>
            <person name="Gonzalez Lopez J."/>
            <person name="Pozo C."/>
        </authorList>
    </citation>
    <scope>NUCLEOTIDE SEQUENCE [LARGE SCALE GENOMIC DNA]</scope>
    <source>
        <strain evidence="1 2">SH7</strain>
    </source>
</reference>
<comment type="caution">
    <text evidence="1">The sequence shown here is derived from an EMBL/GenBank/DDBJ whole genome shotgun (WGS) entry which is preliminary data.</text>
</comment>
<proteinExistence type="predicted"/>
<dbReference type="RefSeq" id="WP_060626638.1">
    <property type="nucleotide sequence ID" value="NZ_LCZJ02000054.1"/>
</dbReference>
<dbReference type="Proteomes" id="UP000054709">
    <property type="component" value="Unassembled WGS sequence"/>
</dbReference>
<dbReference type="EMBL" id="LCZJ02000054">
    <property type="protein sequence ID" value="KTD83580.1"/>
    <property type="molecule type" value="Genomic_DNA"/>
</dbReference>
<protein>
    <submittedName>
        <fullName evidence="1">Uncharacterized protein</fullName>
    </submittedName>
</protein>
<sequence>MHEAQMIQERLNQLNESVNVLTDNVLSIVSYTDERLKVIEKLMWKIESKLVDQTKILNLLSKNELIDQLVTRKYHKDRVIPFHLMSQKDRLESIEAMYDDEI</sequence>
<organism evidence="1 2">
    <name type="scientific">Paenibacillus etheri</name>
    <dbReference type="NCBI Taxonomy" id="1306852"/>
    <lineage>
        <taxon>Bacteria</taxon>
        <taxon>Bacillati</taxon>
        <taxon>Bacillota</taxon>
        <taxon>Bacilli</taxon>
        <taxon>Bacillales</taxon>
        <taxon>Paenibacillaceae</taxon>
        <taxon>Paenibacillus</taxon>
    </lineage>
</organism>
<evidence type="ECO:0000313" key="1">
    <source>
        <dbReference type="EMBL" id="KTD83580.1"/>
    </source>
</evidence>
<accession>A0A0W1AQG8</accession>
<gene>
    <name evidence="1" type="ORF">UQ64_01685</name>
</gene>
<dbReference type="OrthoDB" id="2643713at2"/>
<dbReference type="AlphaFoldDB" id="A0A0W1AQG8"/>
<keyword evidence="2" id="KW-1185">Reference proteome</keyword>
<name>A0A0W1AQG8_9BACL</name>